<feature type="signal peptide" evidence="1">
    <location>
        <begin position="1"/>
        <end position="26"/>
    </location>
</feature>
<gene>
    <name evidence="2" type="ORF">DEAC_c05080</name>
</gene>
<name>A0A0J1IRI9_9FIRM</name>
<dbReference type="EMBL" id="LDZY01000002">
    <property type="protein sequence ID" value="KLU67296.1"/>
    <property type="molecule type" value="Genomic_DNA"/>
</dbReference>
<dbReference type="PATRIC" id="fig|476652.3.peg.514"/>
<proteinExistence type="predicted"/>
<organism evidence="2 3">
    <name type="scientific">Desulfosporosinus acididurans</name>
    <dbReference type="NCBI Taxonomy" id="476652"/>
    <lineage>
        <taxon>Bacteria</taxon>
        <taxon>Bacillati</taxon>
        <taxon>Bacillota</taxon>
        <taxon>Clostridia</taxon>
        <taxon>Eubacteriales</taxon>
        <taxon>Desulfitobacteriaceae</taxon>
        <taxon>Desulfosporosinus</taxon>
    </lineage>
</organism>
<comment type="caution">
    <text evidence="2">The sequence shown here is derived from an EMBL/GenBank/DDBJ whole genome shotgun (WGS) entry which is preliminary data.</text>
</comment>
<keyword evidence="3" id="KW-1185">Reference proteome</keyword>
<sequence length="414" mass="45939">MKLTKKTTMVLSFTLGAMLLATTAIADIAAKSGYDQLKDALKFTAAQCSDNLKSFTMDISYDVKDNGKTLSFMNQTEKCDRTKTAREETTSEQTINGNNYSRQTYFDKATYIRLSNDDPTYYVTEYTQERKDMAFSNPFKENNADDAEKIADAIVGNLKDNVVVTENPDGSKVLSGSLTEVQIPSLINALASFEMKQQFNGQQDNNLPHLSKDVFVKTIDGTAKINKDGVMESILGSAVVSGKDEQGTVHAITIEVLAKLTNINSTVVTKPDLSGKKVVKNVIKNENSGPEISNPQEFMGKFKNDILITKDGKFVKVGERIIEITQIDQTSATGRYYEVYKTGFDQYATTKRDFSFTATKSKDKNSPEYKFRTDAGINEAFFLDEHAGKIYLNESTTFSEGGIIFDSTFSPDLE</sequence>
<reference evidence="2 3" key="1">
    <citation type="submission" date="2015-06" db="EMBL/GenBank/DDBJ databases">
        <title>Draft genome of the moderately acidophilic sulfate reducer Candidatus Desulfosporosinus acididurans strain M1.</title>
        <authorList>
            <person name="Poehlein A."/>
            <person name="Petzsch P."/>
            <person name="Johnson B.D."/>
            <person name="Schloemann M."/>
            <person name="Daniel R."/>
            <person name="Muehling M."/>
        </authorList>
    </citation>
    <scope>NUCLEOTIDE SEQUENCE [LARGE SCALE GENOMIC DNA]</scope>
    <source>
        <strain evidence="2 3">M1</strain>
    </source>
</reference>
<dbReference type="RefSeq" id="WP_047808457.1">
    <property type="nucleotide sequence ID" value="NZ_LDZY01000002.1"/>
</dbReference>
<feature type="chain" id="PRO_5005253435" evidence="1">
    <location>
        <begin position="27"/>
        <end position="414"/>
    </location>
</feature>
<dbReference type="AlphaFoldDB" id="A0A0J1IRI9"/>
<protein>
    <submittedName>
        <fullName evidence="2">Uncharacterized protein</fullName>
    </submittedName>
</protein>
<dbReference type="STRING" id="476652.DEAC_c05080"/>
<dbReference type="Proteomes" id="UP000036356">
    <property type="component" value="Unassembled WGS sequence"/>
</dbReference>
<evidence type="ECO:0000256" key="1">
    <source>
        <dbReference type="SAM" id="SignalP"/>
    </source>
</evidence>
<evidence type="ECO:0000313" key="2">
    <source>
        <dbReference type="EMBL" id="KLU67296.1"/>
    </source>
</evidence>
<keyword evidence="1" id="KW-0732">Signal</keyword>
<evidence type="ECO:0000313" key="3">
    <source>
        <dbReference type="Proteomes" id="UP000036356"/>
    </source>
</evidence>
<accession>A0A0J1IRI9</accession>